<accession>R8B9Q9</accession>
<dbReference type="PANTHER" id="PTHR20963">
    <property type="entry name" value="MULTIPLE INOSITOL POLYPHOSPHATE PHOSPHATASE-RELATED"/>
    <property type="match status" value="1"/>
</dbReference>
<reference evidence="3" key="1">
    <citation type="journal article" date="2013" name="Genome Announc.">
        <title>Draft genome sequence of the ascomycete Phaeoacremonium aleophilum strain UCR-PA7, a causal agent of the esca disease complex in grapevines.</title>
        <authorList>
            <person name="Blanco-Ulate B."/>
            <person name="Rolshausen P."/>
            <person name="Cantu D."/>
        </authorList>
    </citation>
    <scope>NUCLEOTIDE SEQUENCE [LARGE SCALE GENOMIC DNA]</scope>
    <source>
        <strain evidence="3">UCR-PA7</strain>
    </source>
</reference>
<proteinExistence type="predicted"/>
<dbReference type="GO" id="GO:0003993">
    <property type="term" value="F:acid phosphatase activity"/>
    <property type="evidence" value="ECO:0007669"/>
    <property type="project" value="TreeGrafter"/>
</dbReference>
<dbReference type="CDD" id="cd07061">
    <property type="entry name" value="HP_HAP_like"/>
    <property type="match status" value="1"/>
</dbReference>
<evidence type="ECO:0000313" key="2">
    <source>
        <dbReference type="EMBL" id="EON96026.1"/>
    </source>
</evidence>
<organism evidence="2 3">
    <name type="scientific">Phaeoacremonium minimum (strain UCR-PA7)</name>
    <name type="common">Esca disease fungus</name>
    <name type="synonym">Togninia minima</name>
    <dbReference type="NCBI Taxonomy" id="1286976"/>
    <lineage>
        <taxon>Eukaryota</taxon>
        <taxon>Fungi</taxon>
        <taxon>Dikarya</taxon>
        <taxon>Ascomycota</taxon>
        <taxon>Pezizomycotina</taxon>
        <taxon>Sordariomycetes</taxon>
        <taxon>Sordariomycetidae</taxon>
        <taxon>Togniniales</taxon>
        <taxon>Togniniaceae</taxon>
        <taxon>Phaeoacremonium</taxon>
    </lineage>
</organism>
<dbReference type="Gene3D" id="3.40.50.1240">
    <property type="entry name" value="Phosphoglycerate mutase-like"/>
    <property type="match status" value="1"/>
</dbReference>
<evidence type="ECO:0000313" key="3">
    <source>
        <dbReference type="Proteomes" id="UP000014074"/>
    </source>
</evidence>
<name>R8B9Q9_PHAM7</name>
<keyword evidence="1" id="KW-0378">Hydrolase</keyword>
<dbReference type="KEGG" id="tmn:UCRPA7_8519"/>
<dbReference type="AlphaFoldDB" id="R8B9Q9"/>
<dbReference type="GO" id="GO:0009277">
    <property type="term" value="C:fungal-type cell wall"/>
    <property type="evidence" value="ECO:0007669"/>
    <property type="project" value="TreeGrafter"/>
</dbReference>
<sequence>MGANSLTPKCPADEAIVCKNLTNYMPQFDVAAARLNGQNSGLALNSSDIFTLMQMAAFELNVRGFSDWIDVFTMDEWLSFGYTQDLYFYYCAGPGDEKMKAVGAVYANATLHLLNEGPEKSGPIFFSL</sequence>
<dbReference type="GeneID" id="19329377"/>
<keyword evidence="3" id="KW-1185">Reference proteome</keyword>
<dbReference type="Proteomes" id="UP000014074">
    <property type="component" value="Unassembled WGS sequence"/>
</dbReference>
<dbReference type="OrthoDB" id="6509975at2759"/>
<dbReference type="InterPro" id="IPR029033">
    <property type="entry name" value="His_PPase_superfam"/>
</dbReference>
<evidence type="ECO:0000256" key="1">
    <source>
        <dbReference type="ARBA" id="ARBA00022801"/>
    </source>
</evidence>
<dbReference type="Pfam" id="PF00328">
    <property type="entry name" value="His_Phos_2"/>
    <property type="match status" value="1"/>
</dbReference>
<dbReference type="SUPFAM" id="SSF53254">
    <property type="entry name" value="Phosphoglycerate mutase-like"/>
    <property type="match status" value="1"/>
</dbReference>
<dbReference type="HOGENOM" id="CLU_1961126_0_0_1"/>
<dbReference type="eggNOG" id="KOG1382">
    <property type="taxonomic scope" value="Eukaryota"/>
</dbReference>
<protein>
    <submittedName>
        <fullName evidence="2">Putative 3-phytase b protein</fullName>
    </submittedName>
</protein>
<dbReference type="EMBL" id="KB933365">
    <property type="protein sequence ID" value="EON96026.1"/>
    <property type="molecule type" value="Genomic_DNA"/>
</dbReference>
<dbReference type="RefSeq" id="XP_007919222.1">
    <property type="nucleotide sequence ID" value="XM_007921031.1"/>
</dbReference>
<gene>
    <name evidence="2" type="ORF">UCRPA7_8519</name>
</gene>
<dbReference type="InterPro" id="IPR000560">
    <property type="entry name" value="His_Pase_clade-2"/>
</dbReference>
<dbReference type="PANTHER" id="PTHR20963:SF18">
    <property type="entry name" value="ACID PHOSPHATASE PHO11-RELATED"/>
    <property type="match status" value="1"/>
</dbReference>